<proteinExistence type="predicted"/>
<sequence length="177" mass="21743">MDIATQAIDLLNNWIKKDKVLLIAKIEFWLLKYYHPYREIIMLKSIENGEECFKLPDEIKPKPEERFLDLYLEFEKLCSLHRFENYFEQELSHYREIVQSREELKKWLLKNEKYGEDILGSFNLDYLDYDKQVNHLNIFVPSSKKLEIFVKRSEFANTVKFLEIFEYLYWEKELHKN</sequence>
<keyword evidence="2" id="KW-1185">Reference proteome</keyword>
<reference evidence="1" key="1">
    <citation type="submission" date="2022-07" db="EMBL/GenBank/DDBJ databases">
        <title>Gramela sediminis sp. nov., isolated from deep-sea sediment of the Indian Ocean.</title>
        <authorList>
            <person name="Shi H."/>
        </authorList>
    </citation>
    <scope>NUCLEOTIDE SEQUENCE</scope>
    <source>
        <strain evidence="1">GC03-9</strain>
    </source>
</reference>
<dbReference type="RefSeq" id="WP_241549339.1">
    <property type="nucleotide sequence ID" value="NZ_JANCNS010000001.1"/>
</dbReference>
<dbReference type="EMBL" id="JANCNS010000001">
    <property type="protein sequence ID" value="MCP9199026.1"/>
    <property type="molecule type" value="Genomic_DNA"/>
</dbReference>
<evidence type="ECO:0000313" key="2">
    <source>
        <dbReference type="Proteomes" id="UP001155280"/>
    </source>
</evidence>
<name>A0A9X2I7Q3_9FLAO</name>
<dbReference type="AlphaFoldDB" id="A0A9X2I7Q3"/>
<comment type="caution">
    <text evidence="1">The sequence shown here is derived from an EMBL/GenBank/DDBJ whole genome shotgun (WGS) entry which is preliminary data.</text>
</comment>
<organism evidence="1 2">
    <name type="scientific">Christiangramia oceanisediminis</name>
    <dbReference type="NCBI Taxonomy" id="2920386"/>
    <lineage>
        <taxon>Bacteria</taxon>
        <taxon>Pseudomonadati</taxon>
        <taxon>Bacteroidota</taxon>
        <taxon>Flavobacteriia</taxon>
        <taxon>Flavobacteriales</taxon>
        <taxon>Flavobacteriaceae</taxon>
        <taxon>Christiangramia</taxon>
    </lineage>
</organism>
<protein>
    <submittedName>
        <fullName evidence="1">Uncharacterized protein</fullName>
    </submittedName>
</protein>
<gene>
    <name evidence="1" type="ORF">MKO06_03840</name>
</gene>
<evidence type="ECO:0000313" key="1">
    <source>
        <dbReference type="EMBL" id="MCP9199026.1"/>
    </source>
</evidence>
<dbReference type="Proteomes" id="UP001155280">
    <property type="component" value="Unassembled WGS sequence"/>
</dbReference>
<accession>A0A9X2I7Q3</accession>